<keyword evidence="1" id="KW-0812">Transmembrane</keyword>
<feature type="transmembrane region" description="Helical" evidence="1">
    <location>
        <begin position="35"/>
        <end position="51"/>
    </location>
</feature>
<dbReference type="EMBL" id="MNCJ02000332">
    <property type="protein sequence ID" value="KAF5753816.1"/>
    <property type="molecule type" value="Genomic_DNA"/>
</dbReference>
<proteinExistence type="predicted"/>
<dbReference type="Gramene" id="mRNA:HanXRQr2_Chr17g0784301">
    <property type="protein sequence ID" value="mRNA:HanXRQr2_Chr17g0784301"/>
    <property type="gene ID" value="HanXRQr2_Chr17g0784301"/>
</dbReference>
<accession>A0A9K3DH70</accession>
<name>A0A9K3DH70_HELAN</name>
<evidence type="ECO:0000313" key="2">
    <source>
        <dbReference type="EMBL" id="KAF5753816.1"/>
    </source>
</evidence>
<keyword evidence="1" id="KW-1133">Transmembrane helix</keyword>
<dbReference type="Proteomes" id="UP000215914">
    <property type="component" value="Unassembled WGS sequence"/>
</dbReference>
<evidence type="ECO:0000313" key="3">
    <source>
        <dbReference type="Proteomes" id="UP000215914"/>
    </source>
</evidence>
<keyword evidence="1" id="KW-0472">Membrane</keyword>
<dbReference type="AlphaFoldDB" id="A0A9K3DH70"/>
<evidence type="ECO:0000256" key="1">
    <source>
        <dbReference type="SAM" id="Phobius"/>
    </source>
</evidence>
<comment type="caution">
    <text evidence="2">The sequence shown here is derived from an EMBL/GenBank/DDBJ whole genome shotgun (WGS) entry which is preliminary data.</text>
</comment>
<gene>
    <name evidence="2" type="ORF">HanXRQr2_Chr17g0784301</name>
</gene>
<reference evidence="2" key="1">
    <citation type="journal article" date="2017" name="Nature">
        <title>The sunflower genome provides insights into oil metabolism, flowering and Asterid evolution.</title>
        <authorList>
            <person name="Badouin H."/>
            <person name="Gouzy J."/>
            <person name="Grassa C.J."/>
            <person name="Murat F."/>
            <person name="Staton S.E."/>
            <person name="Cottret L."/>
            <person name="Lelandais-Briere C."/>
            <person name="Owens G.L."/>
            <person name="Carrere S."/>
            <person name="Mayjonade B."/>
            <person name="Legrand L."/>
            <person name="Gill N."/>
            <person name="Kane N.C."/>
            <person name="Bowers J.E."/>
            <person name="Hubner S."/>
            <person name="Bellec A."/>
            <person name="Berard A."/>
            <person name="Berges H."/>
            <person name="Blanchet N."/>
            <person name="Boniface M.C."/>
            <person name="Brunel D."/>
            <person name="Catrice O."/>
            <person name="Chaidir N."/>
            <person name="Claudel C."/>
            <person name="Donnadieu C."/>
            <person name="Faraut T."/>
            <person name="Fievet G."/>
            <person name="Helmstetter N."/>
            <person name="King M."/>
            <person name="Knapp S.J."/>
            <person name="Lai Z."/>
            <person name="Le Paslier M.C."/>
            <person name="Lippi Y."/>
            <person name="Lorenzon L."/>
            <person name="Mandel J.R."/>
            <person name="Marage G."/>
            <person name="Marchand G."/>
            <person name="Marquand E."/>
            <person name="Bret-Mestries E."/>
            <person name="Morien E."/>
            <person name="Nambeesan S."/>
            <person name="Nguyen T."/>
            <person name="Pegot-Espagnet P."/>
            <person name="Pouilly N."/>
            <person name="Raftis F."/>
            <person name="Sallet E."/>
            <person name="Schiex T."/>
            <person name="Thomas J."/>
            <person name="Vandecasteele C."/>
            <person name="Vares D."/>
            <person name="Vear F."/>
            <person name="Vautrin S."/>
            <person name="Crespi M."/>
            <person name="Mangin B."/>
            <person name="Burke J.M."/>
            <person name="Salse J."/>
            <person name="Munos S."/>
            <person name="Vincourt P."/>
            <person name="Rieseberg L.H."/>
            <person name="Langlade N.B."/>
        </authorList>
    </citation>
    <scope>NUCLEOTIDE SEQUENCE</scope>
    <source>
        <tissue evidence="2">Leaves</tissue>
    </source>
</reference>
<organism evidence="2 3">
    <name type="scientific">Helianthus annuus</name>
    <name type="common">Common sunflower</name>
    <dbReference type="NCBI Taxonomy" id="4232"/>
    <lineage>
        <taxon>Eukaryota</taxon>
        <taxon>Viridiplantae</taxon>
        <taxon>Streptophyta</taxon>
        <taxon>Embryophyta</taxon>
        <taxon>Tracheophyta</taxon>
        <taxon>Spermatophyta</taxon>
        <taxon>Magnoliopsida</taxon>
        <taxon>eudicotyledons</taxon>
        <taxon>Gunneridae</taxon>
        <taxon>Pentapetalae</taxon>
        <taxon>asterids</taxon>
        <taxon>campanulids</taxon>
        <taxon>Asterales</taxon>
        <taxon>Asteraceae</taxon>
        <taxon>Asteroideae</taxon>
        <taxon>Heliantheae alliance</taxon>
        <taxon>Heliantheae</taxon>
        <taxon>Helianthus</taxon>
    </lineage>
</organism>
<keyword evidence="3" id="KW-1185">Reference proteome</keyword>
<reference evidence="2" key="2">
    <citation type="submission" date="2020-06" db="EMBL/GenBank/DDBJ databases">
        <title>Helianthus annuus Genome sequencing and assembly Release 2.</title>
        <authorList>
            <person name="Gouzy J."/>
            <person name="Langlade N."/>
            <person name="Munos S."/>
        </authorList>
    </citation>
    <scope>NUCLEOTIDE SEQUENCE</scope>
    <source>
        <tissue evidence="2">Leaves</tissue>
    </source>
</reference>
<protein>
    <submittedName>
        <fullName evidence="2">Uncharacterized protein</fullName>
    </submittedName>
</protein>
<sequence>MFGLGIVLFWLCVIRFVFTYELGVTPKLHFDMVYWFFFFAVRFGLSTVMVMA</sequence>